<keyword evidence="1" id="KW-0732">Signal</keyword>
<proteinExistence type="predicted"/>
<organism evidence="2 3">
    <name type="scientific">Caenorhabditis briggsae</name>
    <dbReference type="NCBI Taxonomy" id="6238"/>
    <lineage>
        <taxon>Eukaryota</taxon>
        <taxon>Metazoa</taxon>
        <taxon>Ecdysozoa</taxon>
        <taxon>Nematoda</taxon>
        <taxon>Chromadorea</taxon>
        <taxon>Rhabditida</taxon>
        <taxon>Rhabditina</taxon>
        <taxon>Rhabditomorpha</taxon>
        <taxon>Rhabditoidea</taxon>
        <taxon>Rhabditidae</taxon>
        <taxon>Peloderinae</taxon>
        <taxon>Caenorhabditis</taxon>
    </lineage>
</organism>
<dbReference type="PANTHER" id="PTHR40289">
    <property type="entry name" value="PROTEIN CBG04714"/>
    <property type="match status" value="1"/>
</dbReference>
<reference evidence="2 3" key="1">
    <citation type="journal article" date="2003" name="PLoS Biol.">
        <title>The genome sequence of Caenorhabditis briggsae: a platform for comparative genomics.</title>
        <authorList>
            <person name="Stein L.D."/>
            <person name="Bao Z."/>
            <person name="Blasiar D."/>
            <person name="Blumenthal T."/>
            <person name="Brent M.R."/>
            <person name="Chen N."/>
            <person name="Chinwalla A."/>
            <person name="Clarke L."/>
            <person name="Clee C."/>
            <person name="Coghlan A."/>
            <person name="Coulson A."/>
            <person name="D'Eustachio P."/>
            <person name="Fitch D.H."/>
            <person name="Fulton L.A."/>
            <person name="Fulton R.E."/>
            <person name="Griffiths-Jones S."/>
            <person name="Harris T.W."/>
            <person name="Hillier L.W."/>
            <person name="Kamath R."/>
            <person name="Kuwabara P.E."/>
            <person name="Mardis E.R."/>
            <person name="Marra M.A."/>
            <person name="Miner T.L."/>
            <person name="Minx P."/>
            <person name="Mullikin J.C."/>
            <person name="Plumb R.W."/>
            <person name="Rogers J."/>
            <person name="Schein J.E."/>
            <person name="Sohrmann M."/>
            <person name="Spieth J."/>
            <person name="Stajich J.E."/>
            <person name="Wei C."/>
            <person name="Willey D."/>
            <person name="Wilson R.K."/>
            <person name="Durbin R."/>
            <person name="Waterston R.H."/>
        </authorList>
    </citation>
    <scope>NUCLEOTIDE SEQUENCE [LARGE SCALE GENOMIC DNA]</scope>
    <source>
        <strain evidence="2 3">AF16</strain>
    </source>
</reference>
<evidence type="ECO:0000256" key="1">
    <source>
        <dbReference type="SAM" id="SignalP"/>
    </source>
</evidence>
<dbReference type="EMBL" id="HE600951">
    <property type="protein sequence ID" value="CAR98400.1"/>
    <property type="molecule type" value="Genomic_DNA"/>
</dbReference>
<dbReference type="GeneID" id="68916938"/>
<name>B6IES0_CAEBR</name>
<sequence length="534" mass="60347">MHLIKLYFFHLCSFSFPPFQTFTRITLKRSLFMKLVLLSLVVVSTTVNCQDSSTEASSTTPLDCGYLAVPYKKTNLLLRWAMLQSRYNAELRISAVYIEGLCVVSSTPSTTAMLSSTTELISSTTESPTTTTEGFDCYWLKDSIDFITISDYYGDCCNTASVDYLNATYNDKWTTNKVKIDRRDYIRALRNSGLCGRSTTSTVISTSSTTITTTSEFESTGLASTLEAETSSKSGECMFSVTNNKMEFFLFLSLTIFPIPITSIDCFWLSESWSLAPEFPLTYNGKCCNKEAVDYCIMYYKDWMNNGRNYELLNVLNSLGYCYEQTSTEVSFRRVIKARRMTICFQRLSIYILLIYLYSANCQTPKDCGFLASSFQYRSNGTTKNYKGECCTISAVNYMDENRSNWRNEQLAENYVELLYSSGFCVSSTTTRITTTTIATTTSKLNCESVDPDCCSSESLAYLNNNKLLWKELWGLLGGLFLQDLENNGFCGLTVQSLIHLYEFINEPCDCCHATPNIGLMIILDLLILSQNKT</sequence>
<accession>B6IES0</accession>
<dbReference type="InParanoid" id="B6IES0"/>
<dbReference type="RefSeq" id="XP_045097973.1">
    <property type="nucleotide sequence ID" value="XM_045241656.1"/>
</dbReference>
<evidence type="ECO:0000313" key="2">
    <source>
        <dbReference type="EMBL" id="CAR98400.1"/>
    </source>
</evidence>
<feature type="chain" id="PRO_5002846500" evidence="1">
    <location>
        <begin position="50"/>
        <end position="534"/>
    </location>
</feature>
<dbReference type="KEGG" id="cbr:CBG_25449"/>
<gene>
    <name evidence="2" type="ORF">CBG25449</name>
    <name evidence="2" type="ORF">CBG_25449</name>
</gene>
<dbReference type="PANTHER" id="PTHR40289:SF1">
    <property type="entry name" value="SUSHI DOMAIN-CONTAINING PROTEIN"/>
    <property type="match status" value="1"/>
</dbReference>
<dbReference type="eggNOG" id="ENOG502TIYV">
    <property type="taxonomic scope" value="Eukaryota"/>
</dbReference>
<dbReference type="HOGENOM" id="CLU_510225_0_0_1"/>
<keyword evidence="3" id="KW-1185">Reference proteome</keyword>
<protein>
    <submittedName>
        <fullName evidence="2">Protein CBG25449</fullName>
    </submittedName>
</protein>
<dbReference type="CTD" id="68916938"/>
<dbReference type="OMA" id="NGECCNT"/>
<feature type="signal peptide" evidence="1">
    <location>
        <begin position="1"/>
        <end position="49"/>
    </location>
</feature>
<dbReference type="InterPro" id="IPR042312">
    <property type="entry name" value="F26C11.3-like"/>
</dbReference>
<reference evidence="2 3" key="2">
    <citation type="journal article" date="2011" name="PLoS Genet.">
        <title>Caenorhabditis briggsae recombinant inbred line genotypes reveal inter-strain incompatibility and the evolution of recombination.</title>
        <authorList>
            <person name="Ross J.A."/>
            <person name="Koboldt D.C."/>
            <person name="Staisch J.E."/>
            <person name="Chamberlin H.M."/>
            <person name="Gupta B.P."/>
            <person name="Miller R.D."/>
            <person name="Baird S.E."/>
            <person name="Haag E.S."/>
        </authorList>
    </citation>
    <scope>NUCLEOTIDE SEQUENCE [LARGE SCALE GENOMIC DNA]</scope>
    <source>
        <strain evidence="2 3">AF16</strain>
    </source>
</reference>
<dbReference type="Proteomes" id="UP000008549">
    <property type="component" value="Unassembled WGS sequence"/>
</dbReference>
<dbReference type="AlphaFoldDB" id="B6IES0"/>
<evidence type="ECO:0000313" key="3">
    <source>
        <dbReference type="Proteomes" id="UP000008549"/>
    </source>
</evidence>